<dbReference type="Gene3D" id="3.60.140.10">
    <property type="entry name" value="CNF1/YfiH-like putative cysteine hydrolases"/>
    <property type="match status" value="1"/>
</dbReference>
<accession>A0A1Y5RY92</accession>
<dbReference type="PANTHER" id="PTHR30616:SF2">
    <property type="entry name" value="PURINE NUCLEOSIDE PHOSPHORYLASE LACC1"/>
    <property type="match status" value="1"/>
</dbReference>
<dbReference type="GO" id="GO:0005507">
    <property type="term" value="F:copper ion binding"/>
    <property type="evidence" value="ECO:0007669"/>
    <property type="project" value="TreeGrafter"/>
</dbReference>
<evidence type="ECO:0000256" key="5">
    <source>
        <dbReference type="ARBA" id="ARBA00022801"/>
    </source>
</evidence>
<comment type="catalytic activity">
    <reaction evidence="7">
        <text>adenosine + H2O + H(+) = inosine + NH4(+)</text>
        <dbReference type="Rhea" id="RHEA:24408"/>
        <dbReference type="ChEBI" id="CHEBI:15377"/>
        <dbReference type="ChEBI" id="CHEBI:15378"/>
        <dbReference type="ChEBI" id="CHEBI:16335"/>
        <dbReference type="ChEBI" id="CHEBI:17596"/>
        <dbReference type="ChEBI" id="CHEBI:28938"/>
        <dbReference type="EC" id="3.5.4.4"/>
    </reaction>
    <physiologicalReaction direction="left-to-right" evidence="7">
        <dbReference type="Rhea" id="RHEA:24409"/>
    </physiologicalReaction>
</comment>
<comment type="catalytic activity">
    <reaction evidence="9">
        <text>S-methyl-5'-thioadenosine + phosphate = 5-(methylsulfanyl)-alpha-D-ribose 1-phosphate + adenine</text>
        <dbReference type="Rhea" id="RHEA:11852"/>
        <dbReference type="ChEBI" id="CHEBI:16708"/>
        <dbReference type="ChEBI" id="CHEBI:17509"/>
        <dbReference type="ChEBI" id="CHEBI:43474"/>
        <dbReference type="ChEBI" id="CHEBI:58533"/>
        <dbReference type="EC" id="2.4.2.28"/>
    </reaction>
    <physiologicalReaction direction="left-to-right" evidence="9">
        <dbReference type="Rhea" id="RHEA:11853"/>
    </physiologicalReaction>
</comment>
<keyword evidence="12" id="KW-1185">Reference proteome</keyword>
<evidence type="ECO:0000256" key="7">
    <source>
        <dbReference type="ARBA" id="ARBA00047989"/>
    </source>
</evidence>
<dbReference type="PANTHER" id="PTHR30616">
    <property type="entry name" value="UNCHARACTERIZED PROTEIN YFIH"/>
    <property type="match status" value="1"/>
</dbReference>
<evidence type="ECO:0000256" key="9">
    <source>
        <dbReference type="ARBA" id="ARBA00049893"/>
    </source>
</evidence>
<dbReference type="Pfam" id="PF02578">
    <property type="entry name" value="Cu-oxidase_4"/>
    <property type="match status" value="1"/>
</dbReference>
<comment type="catalytic activity">
    <reaction evidence="1">
        <text>inosine + phosphate = alpha-D-ribose 1-phosphate + hypoxanthine</text>
        <dbReference type="Rhea" id="RHEA:27646"/>
        <dbReference type="ChEBI" id="CHEBI:17368"/>
        <dbReference type="ChEBI" id="CHEBI:17596"/>
        <dbReference type="ChEBI" id="CHEBI:43474"/>
        <dbReference type="ChEBI" id="CHEBI:57720"/>
        <dbReference type="EC" id="2.4.2.1"/>
    </reaction>
    <physiologicalReaction direction="left-to-right" evidence="1">
        <dbReference type="Rhea" id="RHEA:27647"/>
    </physiologicalReaction>
</comment>
<proteinExistence type="inferred from homology"/>
<evidence type="ECO:0000256" key="2">
    <source>
        <dbReference type="ARBA" id="ARBA00007353"/>
    </source>
</evidence>
<evidence type="ECO:0000256" key="10">
    <source>
        <dbReference type="RuleBase" id="RU361274"/>
    </source>
</evidence>
<gene>
    <name evidence="11" type="primary">yfiH</name>
    <name evidence="11" type="ORF">ROA7023_00841</name>
</gene>
<keyword evidence="4" id="KW-0479">Metal-binding</keyword>
<evidence type="ECO:0000313" key="12">
    <source>
        <dbReference type="Proteomes" id="UP000193900"/>
    </source>
</evidence>
<keyword evidence="3" id="KW-0808">Transferase</keyword>
<dbReference type="GO" id="GO:0016787">
    <property type="term" value="F:hydrolase activity"/>
    <property type="evidence" value="ECO:0007669"/>
    <property type="project" value="UniProtKB-KW"/>
</dbReference>
<dbReference type="Proteomes" id="UP000193900">
    <property type="component" value="Unassembled WGS sequence"/>
</dbReference>
<evidence type="ECO:0000256" key="6">
    <source>
        <dbReference type="ARBA" id="ARBA00022833"/>
    </source>
</evidence>
<dbReference type="OrthoDB" id="4279at2"/>
<dbReference type="NCBIfam" id="TIGR00726">
    <property type="entry name" value="peptidoglycan editing factor PgeF"/>
    <property type="match status" value="1"/>
</dbReference>
<evidence type="ECO:0000256" key="3">
    <source>
        <dbReference type="ARBA" id="ARBA00022679"/>
    </source>
</evidence>
<keyword evidence="6" id="KW-0862">Zinc</keyword>
<dbReference type="EMBL" id="FWFZ01000003">
    <property type="protein sequence ID" value="SLN26895.1"/>
    <property type="molecule type" value="Genomic_DNA"/>
</dbReference>
<dbReference type="CDD" id="cd16833">
    <property type="entry name" value="YfiH"/>
    <property type="match status" value="1"/>
</dbReference>
<evidence type="ECO:0000313" key="11">
    <source>
        <dbReference type="EMBL" id="SLN26895.1"/>
    </source>
</evidence>
<reference evidence="11 12" key="1">
    <citation type="submission" date="2017-03" db="EMBL/GenBank/DDBJ databases">
        <authorList>
            <person name="Afonso C.L."/>
            <person name="Miller P.J."/>
            <person name="Scott M.A."/>
            <person name="Spackman E."/>
            <person name="Goraichik I."/>
            <person name="Dimitrov K.M."/>
            <person name="Suarez D.L."/>
            <person name="Swayne D.E."/>
        </authorList>
    </citation>
    <scope>NUCLEOTIDE SEQUENCE [LARGE SCALE GENOMIC DNA]</scope>
    <source>
        <strain evidence="11 12">CECT 7023</strain>
    </source>
</reference>
<dbReference type="InterPro" id="IPR011324">
    <property type="entry name" value="Cytotoxic_necrot_fac-like_cat"/>
</dbReference>
<evidence type="ECO:0000256" key="8">
    <source>
        <dbReference type="ARBA" id="ARBA00048968"/>
    </source>
</evidence>
<dbReference type="InterPro" id="IPR038371">
    <property type="entry name" value="Cu_polyphenol_OxRdtase_sf"/>
</dbReference>
<dbReference type="RefSeq" id="WP_085877759.1">
    <property type="nucleotide sequence ID" value="NZ_FWFZ01000003.1"/>
</dbReference>
<dbReference type="SUPFAM" id="SSF64438">
    <property type="entry name" value="CNF1/YfiH-like putative cysteine hydrolases"/>
    <property type="match status" value="1"/>
</dbReference>
<dbReference type="InterPro" id="IPR003730">
    <property type="entry name" value="Cu_polyphenol_OxRdtase"/>
</dbReference>
<organism evidence="11 12">
    <name type="scientific">Roseisalinus antarcticus</name>
    <dbReference type="NCBI Taxonomy" id="254357"/>
    <lineage>
        <taxon>Bacteria</taxon>
        <taxon>Pseudomonadati</taxon>
        <taxon>Pseudomonadota</taxon>
        <taxon>Alphaproteobacteria</taxon>
        <taxon>Rhodobacterales</taxon>
        <taxon>Roseobacteraceae</taxon>
        <taxon>Roseisalinus</taxon>
    </lineage>
</organism>
<evidence type="ECO:0000256" key="4">
    <source>
        <dbReference type="ARBA" id="ARBA00022723"/>
    </source>
</evidence>
<evidence type="ECO:0000256" key="1">
    <source>
        <dbReference type="ARBA" id="ARBA00000553"/>
    </source>
</evidence>
<sequence length="251" mass="26462">MTLDIITSDLLGPVTHGFFGRAGGASSGVFRGLNCGFGSSDQHEAVALNRARVAAALGLGAEALMGVHQVHSARVVTVDSGDAPVAEADGLVTRTPGLALSVLTADCQPVLFADAEAGVIGAAHAGWRGALDGVLEATVDAMVAQGARREAIVAAIGPTISQRAYEVGPEFLDSFMDEDPGHARFFAQGKGDRLQFDLPAFGLSRLREAGIADAAWTRHCTYSNPERFFSYRRSVHRREADYGRLIAAIRL</sequence>
<comment type="similarity">
    <text evidence="2 10">Belongs to the purine nucleoside phosphorylase YfiH/LACC1 family.</text>
</comment>
<protein>
    <recommendedName>
        <fullName evidence="10">Purine nucleoside phosphorylase</fullName>
    </recommendedName>
</protein>
<dbReference type="AlphaFoldDB" id="A0A1Y5RY92"/>
<dbReference type="GO" id="GO:0017061">
    <property type="term" value="F:S-methyl-5-thioadenosine phosphorylase activity"/>
    <property type="evidence" value="ECO:0007669"/>
    <property type="project" value="UniProtKB-EC"/>
</dbReference>
<name>A0A1Y5RY92_9RHOB</name>
<comment type="catalytic activity">
    <reaction evidence="8">
        <text>adenosine + phosphate = alpha-D-ribose 1-phosphate + adenine</text>
        <dbReference type="Rhea" id="RHEA:27642"/>
        <dbReference type="ChEBI" id="CHEBI:16335"/>
        <dbReference type="ChEBI" id="CHEBI:16708"/>
        <dbReference type="ChEBI" id="CHEBI:43474"/>
        <dbReference type="ChEBI" id="CHEBI:57720"/>
        <dbReference type="EC" id="2.4.2.1"/>
    </reaction>
    <physiologicalReaction direction="left-to-right" evidence="8">
        <dbReference type="Rhea" id="RHEA:27643"/>
    </physiologicalReaction>
</comment>
<keyword evidence="5" id="KW-0378">Hydrolase</keyword>